<comment type="caution">
    <text evidence="8">Lacks conserved residue(s) required for the propagation of feature annotation.</text>
</comment>
<dbReference type="GO" id="GO:0005506">
    <property type="term" value="F:iron ion binding"/>
    <property type="evidence" value="ECO:0007669"/>
    <property type="project" value="UniProtKB-UniRule"/>
</dbReference>
<dbReference type="SUPFAM" id="SSF54909">
    <property type="entry name" value="Dimeric alpha+beta barrel"/>
    <property type="match status" value="1"/>
</dbReference>
<dbReference type="InterPro" id="IPR023953">
    <property type="entry name" value="IsdG"/>
</dbReference>
<dbReference type="GO" id="GO:0005737">
    <property type="term" value="C:cytoplasm"/>
    <property type="evidence" value="ECO:0007669"/>
    <property type="project" value="UniProtKB-SubCell"/>
</dbReference>
<feature type="domain" description="ABM" evidence="9">
    <location>
        <begin position="2"/>
        <end position="95"/>
    </location>
</feature>
<dbReference type="Proteomes" id="UP000269505">
    <property type="component" value="Unassembled WGS sequence"/>
</dbReference>
<dbReference type="Gene3D" id="3.30.70.100">
    <property type="match status" value="1"/>
</dbReference>
<evidence type="ECO:0000259" key="9">
    <source>
        <dbReference type="PROSITE" id="PS51725"/>
    </source>
</evidence>
<dbReference type="InterPro" id="IPR011008">
    <property type="entry name" value="Dimeric_a/b-barrel"/>
</dbReference>
<dbReference type="EMBL" id="RCVN01000011">
    <property type="protein sequence ID" value="RMI84484.1"/>
    <property type="molecule type" value="Genomic_DNA"/>
</dbReference>
<evidence type="ECO:0000256" key="2">
    <source>
        <dbReference type="ARBA" id="ARBA00022490"/>
    </source>
</evidence>
<dbReference type="Pfam" id="PF03992">
    <property type="entry name" value="ABM"/>
    <property type="match status" value="1"/>
</dbReference>
<keyword evidence="6 8" id="KW-0408">Iron</keyword>
<comment type="catalytic activity">
    <reaction evidence="8">
        <text>heme b + 5 AH2 + 4 O2 + 2 H(+) = delta-staphylobilin + Fe(2+) + formaldehyde + 5 A + 4 H2O</text>
        <dbReference type="Rhea" id="RHEA:37039"/>
        <dbReference type="ChEBI" id="CHEBI:13193"/>
        <dbReference type="ChEBI" id="CHEBI:15377"/>
        <dbReference type="ChEBI" id="CHEBI:15378"/>
        <dbReference type="ChEBI" id="CHEBI:15379"/>
        <dbReference type="ChEBI" id="CHEBI:16842"/>
        <dbReference type="ChEBI" id="CHEBI:17499"/>
        <dbReference type="ChEBI" id="CHEBI:29033"/>
        <dbReference type="ChEBI" id="CHEBI:60344"/>
        <dbReference type="ChEBI" id="CHEBI:74361"/>
        <dbReference type="EC" id="1.14.99.48"/>
    </reaction>
</comment>
<dbReference type="AlphaFoldDB" id="A0AAQ0MFC2"/>
<dbReference type="RefSeq" id="WP_122064860.1">
    <property type="nucleotide sequence ID" value="NZ_JAHCSS010000006.1"/>
</dbReference>
<proteinExistence type="inferred from homology"/>
<evidence type="ECO:0000256" key="6">
    <source>
        <dbReference type="ARBA" id="ARBA00023004"/>
    </source>
</evidence>
<evidence type="ECO:0000256" key="1">
    <source>
        <dbReference type="ARBA" id="ARBA00009267"/>
    </source>
</evidence>
<evidence type="ECO:0000256" key="7">
    <source>
        <dbReference type="ARBA" id="ARBA00023033"/>
    </source>
</evidence>
<comment type="catalytic activity">
    <reaction evidence="8">
        <text>heme b + 5 AH2 + 4 O2 + 2 H(+) = beta-staphylobilin + Fe(2+) + formaldehyde + 5 A + 4 H2O</text>
        <dbReference type="Rhea" id="RHEA:37363"/>
        <dbReference type="ChEBI" id="CHEBI:13193"/>
        <dbReference type="ChEBI" id="CHEBI:15377"/>
        <dbReference type="ChEBI" id="CHEBI:15378"/>
        <dbReference type="ChEBI" id="CHEBI:15379"/>
        <dbReference type="ChEBI" id="CHEBI:16842"/>
        <dbReference type="ChEBI" id="CHEBI:17499"/>
        <dbReference type="ChEBI" id="CHEBI:29033"/>
        <dbReference type="ChEBI" id="CHEBI:60344"/>
        <dbReference type="ChEBI" id="CHEBI:74362"/>
        <dbReference type="EC" id="1.14.99.48"/>
    </reaction>
</comment>
<keyword evidence="2 8" id="KW-0963">Cytoplasm</keyword>
<keyword evidence="4 8" id="KW-0479">Metal-binding</keyword>
<comment type="subcellular location">
    <subcellularLocation>
        <location evidence="8">Cytoplasm</location>
    </subcellularLocation>
</comment>
<evidence type="ECO:0000313" key="10">
    <source>
        <dbReference type="EMBL" id="RMI84484.1"/>
    </source>
</evidence>
<evidence type="ECO:0000313" key="11">
    <source>
        <dbReference type="Proteomes" id="UP000269505"/>
    </source>
</evidence>
<keyword evidence="3 8" id="KW-0349">Heme</keyword>
<sequence length="108" mass="12374">MCVVTNRIDVKKGFAEKMAPKFTQGGKIQELDGFHKVEVWLIDDEEDYDQMYINTWWETEDDFKAWLQSDAFKEAHEGRSKSSSEESPVLGNKVVKANVISVLSNESL</sequence>
<accession>A0AAQ0MFC2</accession>
<keyword evidence="7 8" id="KW-0503">Monooxygenase</keyword>
<evidence type="ECO:0000256" key="5">
    <source>
        <dbReference type="ARBA" id="ARBA00023002"/>
    </source>
</evidence>
<comment type="caution">
    <text evidence="10">The sequence shown here is derived from an EMBL/GenBank/DDBJ whole genome shotgun (WGS) entry which is preliminary data.</text>
</comment>
<protein>
    <recommendedName>
        <fullName evidence="8">Heme oxygenase (staphylobilin-producing)</fullName>
        <ecNumber evidence="8">1.14.99.48</ecNumber>
    </recommendedName>
    <alternativeName>
        <fullName evidence="8">Heme-degrading monooxygenase</fullName>
    </alternativeName>
    <alternativeName>
        <fullName evidence="8">Iron-regulated surface determinant</fullName>
    </alternativeName>
    <alternativeName>
        <fullName evidence="8">Iron-responsive surface determinant</fullName>
    </alternativeName>
</protein>
<organism evidence="10 11">
    <name type="scientific">Staphylococcus pseudoxylosus</name>
    <dbReference type="NCBI Taxonomy" id="2282419"/>
    <lineage>
        <taxon>Bacteria</taxon>
        <taxon>Bacillati</taxon>
        <taxon>Bacillota</taxon>
        <taxon>Bacilli</taxon>
        <taxon>Bacillales</taxon>
        <taxon>Staphylococcaceae</taxon>
        <taxon>Staphylococcus</taxon>
    </lineage>
</organism>
<feature type="binding site" evidence="8">
    <location>
        <position position="6"/>
    </location>
    <ligand>
        <name>Fe cation</name>
        <dbReference type="ChEBI" id="CHEBI:24875"/>
    </ligand>
</feature>
<dbReference type="PANTHER" id="PTHR34474:SF4">
    <property type="entry name" value="HEME OXYGENASE (STAPHYLOBILIN-PRODUCING) 1"/>
    <property type="match status" value="1"/>
</dbReference>
<evidence type="ECO:0000256" key="3">
    <source>
        <dbReference type="ARBA" id="ARBA00022617"/>
    </source>
</evidence>
<dbReference type="InterPro" id="IPR050404">
    <property type="entry name" value="Heme-degrading_MO"/>
</dbReference>
<name>A0AAQ0MFC2_9STAP</name>
<dbReference type="InterPro" id="IPR007138">
    <property type="entry name" value="ABM_dom"/>
</dbReference>
<feature type="binding site" description="axial binding residue" evidence="8">
    <location>
        <position position="76"/>
    </location>
    <ligand>
        <name>heme</name>
        <dbReference type="ChEBI" id="CHEBI:30413"/>
    </ligand>
    <ligandPart>
        <name>Fe</name>
        <dbReference type="ChEBI" id="CHEBI:18248"/>
    </ligandPart>
</feature>
<gene>
    <name evidence="10" type="ORF">D9V42_10380</name>
</gene>
<evidence type="ECO:0000256" key="8">
    <source>
        <dbReference type="HAMAP-Rule" id="MF_01272"/>
    </source>
</evidence>
<keyword evidence="5 8" id="KW-0560">Oxidoreductase</keyword>
<dbReference type="GO" id="GO:0033212">
    <property type="term" value="P:iron import into cell"/>
    <property type="evidence" value="ECO:0007669"/>
    <property type="project" value="InterPro"/>
</dbReference>
<comment type="similarity">
    <text evidence="1">Belongs to the TRAP family.</text>
</comment>
<dbReference type="EC" id="1.14.99.48" evidence="8"/>
<evidence type="ECO:0000256" key="4">
    <source>
        <dbReference type="ARBA" id="ARBA00022723"/>
    </source>
</evidence>
<dbReference type="GO" id="GO:0004392">
    <property type="term" value="F:heme oxygenase (decyclizing) activity"/>
    <property type="evidence" value="ECO:0007669"/>
    <property type="project" value="UniProtKB-UniRule"/>
</dbReference>
<reference evidence="10 11" key="1">
    <citation type="submission" date="2018-10" db="EMBL/GenBank/DDBJ databases">
        <title>Staphylococcus pseudoxylosus sp. nov., isolated from bovine mastitis.</title>
        <authorList>
            <person name="Macfadyen A.C."/>
            <person name="Leroy S."/>
            <person name="Harrison E.M."/>
            <person name="Parkhill J."/>
            <person name="Holmes M.A."/>
            <person name="Paterson G.K."/>
        </authorList>
    </citation>
    <scope>NUCLEOTIDE SEQUENCE [LARGE SCALE GENOMIC DNA]</scope>
    <source>
        <strain evidence="10 11">S04009</strain>
    </source>
</reference>
<comment type="similarity">
    <text evidence="8">Belongs to the antibiotic biosynthesis monooxygenase family. Heme-degrading monooxygenase IsdG subfamily.</text>
</comment>
<dbReference type="GO" id="GO:0020037">
    <property type="term" value="F:heme binding"/>
    <property type="evidence" value="ECO:0007669"/>
    <property type="project" value="UniProtKB-UniRule"/>
</dbReference>
<dbReference type="GO" id="GO:0042167">
    <property type="term" value="P:heme catabolic process"/>
    <property type="evidence" value="ECO:0007669"/>
    <property type="project" value="UniProtKB-UniRule"/>
</dbReference>
<dbReference type="PROSITE" id="PS51725">
    <property type="entry name" value="ABM"/>
    <property type="match status" value="1"/>
</dbReference>
<comment type="subunit">
    <text evidence="8">Homodimer.</text>
</comment>
<dbReference type="NCBIfam" id="NF009840">
    <property type="entry name" value="PRK13315.1"/>
    <property type="match status" value="1"/>
</dbReference>
<dbReference type="HAMAP" id="MF_01272">
    <property type="entry name" value="Heme_degrading_monooxygenase"/>
    <property type="match status" value="1"/>
</dbReference>
<dbReference type="PANTHER" id="PTHR34474">
    <property type="entry name" value="SIGNAL TRANSDUCTION PROTEIN TRAP"/>
    <property type="match status" value="1"/>
</dbReference>
<keyword evidence="11" id="KW-1185">Reference proteome</keyword>
<feature type="site" description="Transition state stabilizer" evidence="8">
    <location>
        <position position="66"/>
    </location>
</feature>
<comment type="function">
    <text evidence="8">Allows bacterial pathogens to use the host heme as an iron source. Catalyzes the oxidative degradation of the heme macrocyclic porphyrin ring to the oxo-bilirubin chromophore staphylobilin (a mixture of the linear tetrapyrroles 5-oxo-delta-bilirubin and 15-oxo-beta-bilirubin) in the presence of a suitable electron donor such as ascorbate or NADPH--cytochrome P450 reductase, with subsequent release of free iron.</text>
</comment>